<dbReference type="Gene3D" id="3.30.70.330">
    <property type="match status" value="2"/>
</dbReference>
<proteinExistence type="predicted"/>
<dbReference type="InterPro" id="IPR035979">
    <property type="entry name" value="RBD_domain_sf"/>
</dbReference>
<dbReference type="InterPro" id="IPR012677">
    <property type="entry name" value="Nucleotide-bd_a/b_plait_sf"/>
</dbReference>
<evidence type="ECO:0000259" key="5">
    <source>
        <dbReference type="PROSITE" id="PS50102"/>
    </source>
</evidence>
<keyword evidence="2 4" id="KW-0694">RNA-binding</keyword>
<keyword evidence="3" id="KW-0539">Nucleus</keyword>
<evidence type="ECO:0000313" key="7">
    <source>
        <dbReference type="Proteomes" id="UP000614601"/>
    </source>
</evidence>
<feature type="domain" description="RRM" evidence="5">
    <location>
        <begin position="31"/>
        <end position="113"/>
    </location>
</feature>
<gene>
    <name evidence="6" type="ORF">BOKJ2_LOCUS1792</name>
</gene>
<dbReference type="Proteomes" id="UP000783686">
    <property type="component" value="Unassembled WGS sequence"/>
</dbReference>
<sequence>MEHSKMVNAVSMESLDNCSTISSLEAPSQVRTLFVSGLPVDCKPRELYLLFRAYNGYENSLLKVTNKNGKIGAPVGFVTFATRQDADDACKKLQNVRFDPDTNTVIRLELAKSNTKVPKPKQPSPPIVSPAAIAAALLPGQSQPAQYLTQTLTNQTAELQGLVDHLTYFNDQPLFGLPVNPYSQSLHLLPNAAQANGHNLLNQQALAAAFAQIQQQQQQLPLNHLLAAAAQQAAPQVSSMNPPCTTLFVANLGTNVTEDEVRNAFKQYSGFSRIRMHHKGSSSSVAFVEYITVHHAAIALQGLQGYQLNNGNSIRIEYAKAKMGETNNNTANGIKADV</sequence>
<dbReference type="PROSITE" id="PS50102">
    <property type="entry name" value="RRM"/>
    <property type="match status" value="2"/>
</dbReference>
<feature type="domain" description="RRM" evidence="5">
    <location>
        <begin position="245"/>
        <end position="321"/>
    </location>
</feature>
<dbReference type="SMART" id="SM00360">
    <property type="entry name" value="RRM"/>
    <property type="match status" value="2"/>
</dbReference>
<dbReference type="EMBL" id="CAJFDH010000001">
    <property type="protein sequence ID" value="CAD5207108.1"/>
    <property type="molecule type" value="Genomic_DNA"/>
</dbReference>
<dbReference type="Proteomes" id="UP000614601">
    <property type="component" value="Unassembled WGS sequence"/>
</dbReference>
<dbReference type="PANTHER" id="PTHR10501">
    <property type="entry name" value="U1 SMALL NUCLEAR RIBONUCLEOPROTEIN A/U2 SMALL NUCLEAR RIBONUCLEOPROTEIN B"/>
    <property type="match status" value="1"/>
</dbReference>
<dbReference type="FunFam" id="3.30.70.330:FF:000037">
    <property type="entry name" value="RNA-binding protein with multiple splicing 2"/>
    <property type="match status" value="1"/>
</dbReference>
<comment type="subcellular location">
    <subcellularLocation>
        <location evidence="1">Nucleus</location>
    </subcellularLocation>
</comment>
<evidence type="ECO:0000256" key="1">
    <source>
        <dbReference type="ARBA" id="ARBA00004123"/>
    </source>
</evidence>
<evidence type="ECO:0000256" key="3">
    <source>
        <dbReference type="ARBA" id="ARBA00023242"/>
    </source>
</evidence>
<comment type="caution">
    <text evidence="6">The sequence shown here is derived from an EMBL/GenBank/DDBJ whole genome shotgun (WGS) entry which is preliminary data.</text>
</comment>
<dbReference type="EMBL" id="CAJFCW020000001">
    <property type="protein sequence ID" value="CAG9084369.1"/>
    <property type="molecule type" value="Genomic_DNA"/>
</dbReference>
<evidence type="ECO:0000256" key="2">
    <source>
        <dbReference type="ARBA" id="ARBA00022884"/>
    </source>
</evidence>
<protein>
    <recommendedName>
        <fullName evidence="5">RRM domain-containing protein</fullName>
    </recommendedName>
</protein>
<organism evidence="6 7">
    <name type="scientific">Bursaphelenchus okinawaensis</name>
    <dbReference type="NCBI Taxonomy" id="465554"/>
    <lineage>
        <taxon>Eukaryota</taxon>
        <taxon>Metazoa</taxon>
        <taxon>Ecdysozoa</taxon>
        <taxon>Nematoda</taxon>
        <taxon>Chromadorea</taxon>
        <taxon>Rhabditida</taxon>
        <taxon>Tylenchina</taxon>
        <taxon>Tylenchomorpha</taxon>
        <taxon>Aphelenchoidea</taxon>
        <taxon>Aphelenchoididae</taxon>
        <taxon>Bursaphelenchus</taxon>
    </lineage>
</organism>
<dbReference type="GO" id="GO:0005634">
    <property type="term" value="C:nucleus"/>
    <property type="evidence" value="ECO:0007669"/>
    <property type="project" value="UniProtKB-SubCell"/>
</dbReference>
<reference evidence="6" key="1">
    <citation type="submission" date="2020-09" db="EMBL/GenBank/DDBJ databases">
        <authorList>
            <person name="Kikuchi T."/>
        </authorList>
    </citation>
    <scope>NUCLEOTIDE SEQUENCE</scope>
    <source>
        <strain evidence="6">SH1</strain>
    </source>
</reference>
<dbReference type="AlphaFoldDB" id="A0A811JUM8"/>
<dbReference type="InterPro" id="IPR000504">
    <property type="entry name" value="RRM_dom"/>
</dbReference>
<evidence type="ECO:0000256" key="4">
    <source>
        <dbReference type="PROSITE-ProRule" id="PRU00176"/>
    </source>
</evidence>
<name>A0A811JUM8_9BILA</name>
<dbReference type="FunFam" id="3.30.70.330:FF:000029">
    <property type="entry name" value="U2 small nuclear ribonucleoprotein B"/>
    <property type="match status" value="1"/>
</dbReference>
<keyword evidence="7" id="KW-1185">Reference proteome</keyword>
<dbReference type="OrthoDB" id="431169at2759"/>
<evidence type="ECO:0000313" key="6">
    <source>
        <dbReference type="EMBL" id="CAD5207108.1"/>
    </source>
</evidence>
<dbReference type="GO" id="GO:0003723">
    <property type="term" value="F:RNA binding"/>
    <property type="evidence" value="ECO:0007669"/>
    <property type="project" value="UniProtKB-UniRule"/>
</dbReference>
<accession>A0A811JUM8</accession>
<dbReference type="Pfam" id="PF00076">
    <property type="entry name" value="RRM_1"/>
    <property type="match status" value="2"/>
</dbReference>
<dbReference type="SUPFAM" id="SSF54928">
    <property type="entry name" value="RNA-binding domain, RBD"/>
    <property type="match status" value="2"/>
</dbReference>